<organism evidence="1 2">
    <name type="scientific">Cardiocondyla obscurior</name>
    <dbReference type="NCBI Taxonomy" id="286306"/>
    <lineage>
        <taxon>Eukaryota</taxon>
        <taxon>Metazoa</taxon>
        <taxon>Ecdysozoa</taxon>
        <taxon>Arthropoda</taxon>
        <taxon>Hexapoda</taxon>
        <taxon>Insecta</taxon>
        <taxon>Pterygota</taxon>
        <taxon>Neoptera</taxon>
        <taxon>Endopterygota</taxon>
        <taxon>Hymenoptera</taxon>
        <taxon>Apocrita</taxon>
        <taxon>Aculeata</taxon>
        <taxon>Formicoidea</taxon>
        <taxon>Formicidae</taxon>
        <taxon>Myrmicinae</taxon>
        <taxon>Cardiocondyla</taxon>
    </lineage>
</organism>
<evidence type="ECO:0000313" key="2">
    <source>
        <dbReference type="Proteomes" id="UP001430953"/>
    </source>
</evidence>
<reference evidence="1 2" key="1">
    <citation type="submission" date="2023-03" db="EMBL/GenBank/DDBJ databases">
        <title>High recombination rates correlate with genetic variation in Cardiocondyla obscurior ants.</title>
        <authorList>
            <person name="Errbii M."/>
        </authorList>
    </citation>
    <scope>NUCLEOTIDE SEQUENCE [LARGE SCALE GENOMIC DNA]</scope>
    <source>
        <strain evidence="1">Alpha-2009</strain>
        <tissue evidence="1">Whole body</tissue>
    </source>
</reference>
<dbReference type="Proteomes" id="UP001430953">
    <property type="component" value="Unassembled WGS sequence"/>
</dbReference>
<evidence type="ECO:0000313" key="1">
    <source>
        <dbReference type="EMBL" id="KAL0130893.1"/>
    </source>
</evidence>
<gene>
    <name evidence="1" type="ORF">PUN28_002474</name>
</gene>
<dbReference type="EMBL" id="JADYXP020000002">
    <property type="protein sequence ID" value="KAL0130893.1"/>
    <property type="molecule type" value="Genomic_DNA"/>
</dbReference>
<protein>
    <submittedName>
        <fullName evidence="1">Uncharacterized protein</fullName>
    </submittedName>
</protein>
<comment type="caution">
    <text evidence="1">The sequence shown here is derived from an EMBL/GenBank/DDBJ whole genome shotgun (WGS) entry which is preliminary data.</text>
</comment>
<dbReference type="AlphaFoldDB" id="A0AAW2GUN4"/>
<keyword evidence="2" id="KW-1185">Reference proteome</keyword>
<name>A0AAW2GUN4_9HYME</name>
<sequence>MFLFENPSGSISGRETRVNAHKRERISARPHFISIAKCSGMKKRGGRGVSELYSRNYLDGAFFDFRYHSDGSLRNGYFSSKCDLLERGC</sequence>
<accession>A0AAW2GUN4</accession>
<proteinExistence type="predicted"/>